<organism evidence="12 13">
    <name type="scientific">Hyaloscypha bicolor E</name>
    <dbReference type="NCBI Taxonomy" id="1095630"/>
    <lineage>
        <taxon>Eukaryota</taxon>
        <taxon>Fungi</taxon>
        <taxon>Dikarya</taxon>
        <taxon>Ascomycota</taxon>
        <taxon>Pezizomycotina</taxon>
        <taxon>Leotiomycetes</taxon>
        <taxon>Helotiales</taxon>
        <taxon>Hyaloscyphaceae</taxon>
        <taxon>Hyaloscypha</taxon>
        <taxon>Hyaloscypha bicolor</taxon>
    </lineage>
</organism>
<comment type="catalytic activity">
    <reaction evidence="1">
        <text>[E2 ubiquitin-conjugating enzyme]-S-ubiquitinyl-L-cysteine + [acceptor protein]-L-lysine = [E2 ubiquitin-conjugating enzyme]-L-cysteine + [acceptor protein]-N(6)-ubiquitinyl-L-lysine.</text>
        <dbReference type="EC" id="2.3.2.31"/>
    </reaction>
</comment>
<evidence type="ECO:0000256" key="2">
    <source>
        <dbReference type="ARBA" id="ARBA00012251"/>
    </source>
</evidence>
<dbReference type="SUPFAM" id="SSF57850">
    <property type="entry name" value="RING/U-box"/>
    <property type="match status" value="3"/>
</dbReference>
<dbReference type="GO" id="GO:0016567">
    <property type="term" value="P:protein ubiquitination"/>
    <property type="evidence" value="ECO:0007669"/>
    <property type="project" value="InterPro"/>
</dbReference>
<feature type="non-terminal residue" evidence="12">
    <location>
        <position position="310"/>
    </location>
</feature>
<name>A0A2J6TCT3_9HELO</name>
<evidence type="ECO:0000313" key="13">
    <source>
        <dbReference type="Proteomes" id="UP000235371"/>
    </source>
</evidence>
<evidence type="ECO:0000313" key="12">
    <source>
        <dbReference type="EMBL" id="PMD60813.1"/>
    </source>
</evidence>
<dbReference type="InterPro" id="IPR044066">
    <property type="entry name" value="TRIAD_supradom"/>
</dbReference>
<evidence type="ECO:0000256" key="5">
    <source>
        <dbReference type="ARBA" id="ARBA00022737"/>
    </source>
</evidence>
<dbReference type="InterPro" id="IPR001841">
    <property type="entry name" value="Znf_RING"/>
</dbReference>
<keyword evidence="4" id="KW-0479">Metal-binding</keyword>
<dbReference type="EMBL" id="KZ613787">
    <property type="protein sequence ID" value="PMD60813.1"/>
    <property type="molecule type" value="Genomic_DNA"/>
</dbReference>
<evidence type="ECO:0000256" key="8">
    <source>
        <dbReference type="ARBA" id="ARBA00022833"/>
    </source>
</evidence>
<evidence type="ECO:0000256" key="7">
    <source>
        <dbReference type="ARBA" id="ARBA00022786"/>
    </source>
</evidence>
<keyword evidence="3" id="KW-0808">Transferase</keyword>
<dbReference type="SMART" id="SM00647">
    <property type="entry name" value="IBR"/>
    <property type="match status" value="2"/>
</dbReference>
<gene>
    <name evidence="12" type="ORF">K444DRAFT_484788</name>
</gene>
<sequence length="310" mass="35697">LPKQIFGIKCVQHRVYKMSTVLKYYKKQFHPRATKYQLLRLFVKLEAEITDAEGAAIRQWLPEYSTYDRVEHLMSQLNNVRGILPKLDCCVCMDSLDAELFPQQKITPLCNHEPTVCRSCLTKTIDTQVPEVAWDQVQCPECSETLPYDVVKEWASLEAFERYDQKSLLAAFRDMPNFAMCLGPRCDSGQIHETGDAQPIMTCTTCHFKTCFTHKMPWHSGQTCAEYDAYRQERMDQEAASEKLIASTTKKCPNPRCGHGIEKSGGCDHMTCKQCRYQFCYVCLAAWKVIMREGNTAHAQECKYHSDRLN</sequence>
<evidence type="ECO:0000259" key="11">
    <source>
        <dbReference type="PROSITE" id="PS51873"/>
    </source>
</evidence>
<dbReference type="Gene3D" id="3.30.40.10">
    <property type="entry name" value="Zinc/RING finger domain, C3HC4 (zinc finger)"/>
    <property type="match status" value="1"/>
</dbReference>
<dbReference type="Pfam" id="PF01485">
    <property type="entry name" value="IBR"/>
    <property type="match status" value="2"/>
</dbReference>
<dbReference type="GO" id="GO:0008270">
    <property type="term" value="F:zinc ion binding"/>
    <property type="evidence" value="ECO:0007669"/>
    <property type="project" value="UniProtKB-KW"/>
</dbReference>
<dbReference type="OrthoDB" id="1431934at2759"/>
<evidence type="ECO:0000256" key="3">
    <source>
        <dbReference type="ARBA" id="ARBA00022679"/>
    </source>
</evidence>
<dbReference type="InParanoid" id="A0A2J6TCT3"/>
<feature type="domain" description="RING-type" evidence="10">
    <location>
        <begin position="89"/>
        <end position="143"/>
    </location>
</feature>
<evidence type="ECO:0000259" key="10">
    <source>
        <dbReference type="PROSITE" id="PS50089"/>
    </source>
</evidence>
<dbReference type="CDD" id="cd20335">
    <property type="entry name" value="BRcat_RBR"/>
    <property type="match status" value="1"/>
</dbReference>
<keyword evidence="8" id="KW-0862">Zinc</keyword>
<dbReference type="InterPro" id="IPR013083">
    <property type="entry name" value="Znf_RING/FYVE/PHD"/>
</dbReference>
<proteinExistence type="predicted"/>
<dbReference type="PROSITE" id="PS50089">
    <property type="entry name" value="ZF_RING_2"/>
    <property type="match status" value="1"/>
</dbReference>
<dbReference type="RefSeq" id="XP_024737717.1">
    <property type="nucleotide sequence ID" value="XM_024873084.1"/>
</dbReference>
<dbReference type="Proteomes" id="UP000235371">
    <property type="component" value="Unassembled WGS sequence"/>
</dbReference>
<dbReference type="FunCoup" id="A0A2J6TCT3">
    <property type="interactions" value="183"/>
</dbReference>
<dbReference type="AlphaFoldDB" id="A0A2J6TCT3"/>
<evidence type="ECO:0000256" key="1">
    <source>
        <dbReference type="ARBA" id="ARBA00001798"/>
    </source>
</evidence>
<dbReference type="CDD" id="cd20336">
    <property type="entry name" value="Rcat_RBR"/>
    <property type="match status" value="1"/>
</dbReference>
<keyword evidence="13" id="KW-1185">Reference proteome</keyword>
<dbReference type="InterPro" id="IPR002867">
    <property type="entry name" value="IBR_dom"/>
</dbReference>
<evidence type="ECO:0000256" key="6">
    <source>
        <dbReference type="ARBA" id="ARBA00022771"/>
    </source>
</evidence>
<dbReference type="Gene3D" id="1.20.120.1750">
    <property type="match status" value="1"/>
</dbReference>
<keyword evidence="5" id="KW-0677">Repeat</keyword>
<dbReference type="STRING" id="1095630.A0A2J6TCT3"/>
<dbReference type="InterPro" id="IPR031127">
    <property type="entry name" value="E3_UB_ligase_RBR"/>
</dbReference>
<reference evidence="12 13" key="1">
    <citation type="submission" date="2016-04" db="EMBL/GenBank/DDBJ databases">
        <title>A degradative enzymes factory behind the ericoid mycorrhizal symbiosis.</title>
        <authorList>
            <consortium name="DOE Joint Genome Institute"/>
            <person name="Martino E."/>
            <person name="Morin E."/>
            <person name="Grelet G."/>
            <person name="Kuo A."/>
            <person name="Kohler A."/>
            <person name="Daghino S."/>
            <person name="Barry K."/>
            <person name="Choi C."/>
            <person name="Cichocki N."/>
            <person name="Clum A."/>
            <person name="Copeland A."/>
            <person name="Hainaut M."/>
            <person name="Haridas S."/>
            <person name="Labutti K."/>
            <person name="Lindquist E."/>
            <person name="Lipzen A."/>
            <person name="Khouja H.-R."/>
            <person name="Murat C."/>
            <person name="Ohm R."/>
            <person name="Olson A."/>
            <person name="Spatafora J."/>
            <person name="Veneault-Fourrey C."/>
            <person name="Henrissat B."/>
            <person name="Grigoriev I."/>
            <person name="Martin F."/>
            <person name="Perotto S."/>
        </authorList>
    </citation>
    <scope>NUCLEOTIDE SEQUENCE [LARGE SCALE GENOMIC DNA]</scope>
    <source>
        <strain evidence="12 13">E</strain>
    </source>
</reference>
<dbReference type="PROSITE" id="PS51873">
    <property type="entry name" value="TRIAD"/>
    <property type="match status" value="1"/>
</dbReference>
<feature type="domain" description="RING-type" evidence="11">
    <location>
        <begin position="85"/>
        <end position="306"/>
    </location>
</feature>
<evidence type="ECO:0000256" key="4">
    <source>
        <dbReference type="ARBA" id="ARBA00022723"/>
    </source>
</evidence>
<keyword evidence="7" id="KW-0833">Ubl conjugation pathway</keyword>
<dbReference type="EC" id="2.3.2.31" evidence="2"/>
<protein>
    <recommendedName>
        <fullName evidence="2">RBR-type E3 ubiquitin transferase</fullName>
        <ecNumber evidence="2">2.3.2.31</ecNumber>
    </recommendedName>
</protein>
<feature type="non-terminal residue" evidence="12">
    <location>
        <position position="1"/>
    </location>
</feature>
<dbReference type="GO" id="GO:0061630">
    <property type="term" value="F:ubiquitin protein ligase activity"/>
    <property type="evidence" value="ECO:0007669"/>
    <property type="project" value="UniProtKB-EC"/>
</dbReference>
<accession>A0A2J6TCT3</accession>
<dbReference type="GeneID" id="36581164"/>
<evidence type="ECO:0000256" key="9">
    <source>
        <dbReference type="PROSITE-ProRule" id="PRU00175"/>
    </source>
</evidence>
<keyword evidence="6 9" id="KW-0863">Zinc-finger</keyword>
<dbReference type="PANTHER" id="PTHR11685">
    <property type="entry name" value="RBR FAMILY RING FINGER AND IBR DOMAIN-CONTAINING"/>
    <property type="match status" value="1"/>
</dbReference>